<evidence type="ECO:0000313" key="4">
    <source>
        <dbReference type="Proteomes" id="UP000095743"/>
    </source>
</evidence>
<dbReference type="PIRSF" id="PIRSF033722">
    <property type="entry name" value="DnaD_CA_C3587_prd"/>
    <property type="match status" value="1"/>
</dbReference>
<dbReference type="STRING" id="1424294.Gferi_13740"/>
<reference evidence="3 4" key="1">
    <citation type="submission" date="2016-09" db="EMBL/GenBank/DDBJ databases">
        <title>Genomic analysis reveals versatility of anaerobic energy metabolism of Geosporobacter ferrireducens IRF9 of phylum Firmicutes.</title>
        <authorList>
            <person name="Kim S.-J."/>
        </authorList>
    </citation>
    <scope>NUCLEOTIDE SEQUENCE [LARGE SCALE GENOMIC DNA]</scope>
    <source>
        <strain evidence="3 4">IRF9</strain>
    </source>
</reference>
<dbReference type="InterPro" id="IPR034829">
    <property type="entry name" value="DnaD-like_sf"/>
</dbReference>
<sequence length="349" mass="40808">MHFFKQTNDIDLGDTPVENIFLNDFMPMANGTHVKVYLLGYKYANDKDSSLTVSHPTIAKHLGLPLSDVMDAWDFWEKKGVIRKHPIGEDDPFQYMVEFISLKQLYIDNNYKAVKIGESAEETSSGTYSCSPEDLLEANKVPEIKEMFYQVNQLVRRSLVPNEMMDILEWIYNYNMDPDLVIRAFMYCIHQKNVKNVKYVGAVIRNWYDNGITSVQKLDEYLSKTDERYSQYHKIFKALGFHFREPSAAERKVMDQWLDDWQFDMEIILKACENSKKTSNPNINYIHSILSAWKKDGIQSVEEAAQRQKPDAAPVKKPVKAAQNRFHNFEQRTAKYSKDELEKILRKKE</sequence>
<dbReference type="KEGG" id="gfe:Gferi_13740"/>
<dbReference type="InterPro" id="IPR053162">
    <property type="entry name" value="DnaD"/>
</dbReference>
<dbReference type="InterPro" id="IPR006343">
    <property type="entry name" value="DnaB/C_C"/>
</dbReference>
<dbReference type="InterPro" id="IPR017019">
    <property type="entry name" value="DNA_replication_prd_bac"/>
</dbReference>
<dbReference type="PANTHER" id="PTHR37293:SF5">
    <property type="entry name" value="DNA REPLICATION PROTEIN"/>
    <property type="match status" value="1"/>
</dbReference>
<comment type="similarity">
    <text evidence="1">Belongs to the DnaB/DnaD family.</text>
</comment>
<name>A0A1D8GHY2_9FIRM</name>
<organism evidence="3 4">
    <name type="scientific">Geosporobacter ferrireducens</name>
    <dbReference type="NCBI Taxonomy" id="1424294"/>
    <lineage>
        <taxon>Bacteria</taxon>
        <taxon>Bacillati</taxon>
        <taxon>Bacillota</taxon>
        <taxon>Clostridia</taxon>
        <taxon>Peptostreptococcales</taxon>
        <taxon>Thermotaleaceae</taxon>
        <taxon>Geosporobacter</taxon>
    </lineage>
</organism>
<dbReference type="Proteomes" id="UP000095743">
    <property type="component" value="Chromosome"/>
</dbReference>
<dbReference type="NCBIfam" id="TIGR01446">
    <property type="entry name" value="DnaD_dom"/>
    <property type="match status" value="2"/>
</dbReference>
<dbReference type="EMBL" id="CP017269">
    <property type="protein sequence ID" value="AOT70539.1"/>
    <property type="molecule type" value="Genomic_DNA"/>
</dbReference>
<proteinExistence type="inferred from homology"/>
<evidence type="ECO:0000256" key="1">
    <source>
        <dbReference type="ARBA" id="ARBA00093462"/>
    </source>
</evidence>
<evidence type="ECO:0000259" key="2">
    <source>
        <dbReference type="Pfam" id="PF07261"/>
    </source>
</evidence>
<feature type="domain" description="DnaB/C C-terminal" evidence="2">
    <location>
        <begin position="150"/>
        <end position="221"/>
    </location>
</feature>
<dbReference type="PANTHER" id="PTHR37293">
    <property type="entry name" value="PHAGE REPLICATION PROTEIN-RELATED"/>
    <property type="match status" value="1"/>
</dbReference>
<dbReference type="OrthoDB" id="1652900at2"/>
<dbReference type="Pfam" id="PF07261">
    <property type="entry name" value="DnaB_2"/>
    <property type="match status" value="2"/>
</dbReference>
<dbReference type="SUPFAM" id="SSF158499">
    <property type="entry name" value="DnaD domain-like"/>
    <property type="match status" value="2"/>
</dbReference>
<keyword evidence="4" id="KW-1185">Reference proteome</keyword>
<protein>
    <submittedName>
        <fullName evidence="3">Primosomal replication protein N</fullName>
    </submittedName>
</protein>
<gene>
    <name evidence="3" type="ORF">Gferi_13740</name>
</gene>
<dbReference type="AlphaFoldDB" id="A0A1D8GHY2"/>
<dbReference type="Gene3D" id="1.10.10.630">
    <property type="entry name" value="DnaD domain-like"/>
    <property type="match status" value="2"/>
</dbReference>
<feature type="domain" description="DnaB/C C-terminal" evidence="2">
    <location>
        <begin position="244"/>
        <end position="307"/>
    </location>
</feature>
<accession>A0A1D8GHY2</accession>
<evidence type="ECO:0000313" key="3">
    <source>
        <dbReference type="EMBL" id="AOT70539.1"/>
    </source>
</evidence>